<dbReference type="AlphaFoldDB" id="C5LDC7"/>
<evidence type="ECO:0008006" key="3">
    <source>
        <dbReference type="Google" id="ProtNLM"/>
    </source>
</evidence>
<keyword evidence="2" id="KW-1185">Reference proteome</keyword>
<dbReference type="SUPFAM" id="SSF48452">
    <property type="entry name" value="TPR-like"/>
    <property type="match status" value="1"/>
</dbReference>
<sequence length="141" mass="16078">MEDIKSLKEEGLAEYKDGNYQAAARYWREAVEMLSDIADADDEAAGAMASLDWELERSLYLNLGMAHLKCHEPREALRALKCILLSGEDEPEIMLKTLYRMGLCHKELREWDELECDAKGMLEVDSKSVLAERLLQEAAVR</sequence>
<proteinExistence type="predicted"/>
<dbReference type="OrthoDB" id="245563at2759"/>
<dbReference type="EMBL" id="GG680969">
    <property type="protein sequence ID" value="EER05259.1"/>
    <property type="molecule type" value="Genomic_DNA"/>
</dbReference>
<accession>C5LDC7</accession>
<dbReference type="Proteomes" id="UP000007800">
    <property type="component" value="Unassembled WGS sequence"/>
</dbReference>
<dbReference type="InParanoid" id="C5LDC7"/>
<dbReference type="Gene3D" id="1.25.40.10">
    <property type="entry name" value="Tetratricopeptide repeat domain"/>
    <property type="match status" value="1"/>
</dbReference>
<dbReference type="InterPro" id="IPR011990">
    <property type="entry name" value="TPR-like_helical_dom_sf"/>
</dbReference>
<evidence type="ECO:0000313" key="2">
    <source>
        <dbReference type="Proteomes" id="UP000007800"/>
    </source>
</evidence>
<gene>
    <name evidence="1" type="ORF">Pmar_PMAR027900</name>
</gene>
<dbReference type="RefSeq" id="XP_002773443.1">
    <property type="nucleotide sequence ID" value="XM_002773397.1"/>
</dbReference>
<dbReference type="GeneID" id="9050826"/>
<evidence type="ECO:0000313" key="1">
    <source>
        <dbReference type="EMBL" id="EER05259.1"/>
    </source>
</evidence>
<protein>
    <recommendedName>
        <fullName evidence="3">Tetratricopeptide repeat protein</fullName>
    </recommendedName>
</protein>
<organism evidence="2">
    <name type="scientific">Perkinsus marinus (strain ATCC 50983 / TXsc)</name>
    <dbReference type="NCBI Taxonomy" id="423536"/>
    <lineage>
        <taxon>Eukaryota</taxon>
        <taxon>Sar</taxon>
        <taxon>Alveolata</taxon>
        <taxon>Perkinsozoa</taxon>
        <taxon>Perkinsea</taxon>
        <taxon>Perkinsida</taxon>
        <taxon>Perkinsidae</taxon>
        <taxon>Perkinsus</taxon>
    </lineage>
</organism>
<name>C5LDC7_PERM5</name>
<reference evidence="1 2" key="1">
    <citation type="submission" date="2008-07" db="EMBL/GenBank/DDBJ databases">
        <authorList>
            <person name="El-Sayed N."/>
            <person name="Caler E."/>
            <person name="Inman J."/>
            <person name="Amedeo P."/>
            <person name="Hass B."/>
            <person name="Wortman J."/>
        </authorList>
    </citation>
    <scope>NUCLEOTIDE SEQUENCE [LARGE SCALE GENOMIC DNA]</scope>
    <source>
        <strain evidence="2">ATCC 50983 / TXsc</strain>
    </source>
</reference>